<evidence type="ECO:0000313" key="3">
    <source>
        <dbReference type="EMBL" id="GAA4664810.1"/>
    </source>
</evidence>
<dbReference type="CDD" id="cd04182">
    <property type="entry name" value="GT_2_like_f"/>
    <property type="match status" value="1"/>
</dbReference>
<keyword evidence="4" id="KW-1185">Reference proteome</keyword>
<reference evidence="4" key="1">
    <citation type="journal article" date="2019" name="Int. J. Syst. Evol. Microbiol.">
        <title>The Global Catalogue of Microorganisms (GCM) 10K type strain sequencing project: providing services to taxonomists for standard genome sequencing and annotation.</title>
        <authorList>
            <consortium name="The Broad Institute Genomics Platform"/>
            <consortium name="The Broad Institute Genome Sequencing Center for Infectious Disease"/>
            <person name="Wu L."/>
            <person name="Ma J."/>
        </authorList>
    </citation>
    <scope>NUCLEOTIDE SEQUENCE [LARGE SCALE GENOMIC DNA]</scope>
    <source>
        <strain evidence="4">JCM 18126</strain>
    </source>
</reference>
<dbReference type="Proteomes" id="UP001501195">
    <property type="component" value="Unassembled WGS sequence"/>
</dbReference>
<dbReference type="SUPFAM" id="SSF53448">
    <property type="entry name" value="Nucleotide-diphospho-sugar transferases"/>
    <property type="match status" value="1"/>
</dbReference>
<dbReference type="InterPro" id="IPR025877">
    <property type="entry name" value="MobA-like_NTP_Trfase"/>
</dbReference>
<comment type="caution">
    <text evidence="3">The sequence shown here is derived from an EMBL/GenBank/DDBJ whole genome shotgun (WGS) entry which is preliminary data.</text>
</comment>
<sequence length="215" mass="21880">MLAAGAGRRMGAPKALLRTAEGETWAARAARALGEGGCDRVVVTTGARAAEVRAGLPPLAGRAPVDAVPVVAWTSGMGASLRAGISAAWRLELGLDVLVVTLVDLPDVDAAVVTSLLAAVPPRSHEAVVRAVWDGRAGHPVLLGRDLLPAAHAEARGDEGARELLTRCAGTVLVEQSRRAGSGGDVDLPADLPPGTRWPGGPGPLPWDDRAGTAC</sequence>
<evidence type="ECO:0000259" key="2">
    <source>
        <dbReference type="Pfam" id="PF12804"/>
    </source>
</evidence>
<dbReference type="EMBL" id="BAABIL010000830">
    <property type="protein sequence ID" value="GAA4664810.1"/>
    <property type="molecule type" value="Genomic_DNA"/>
</dbReference>
<feature type="domain" description="MobA-like NTP transferase" evidence="2">
    <location>
        <begin position="2"/>
        <end position="167"/>
    </location>
</feature>
<evidence type="ECO:0000313" key="4">
    <source>
        <dbReference type="Proteomes" id="UP001501195"/>
    </source>
</evidence>
<evidence type="ECO:0000256" key="1">
    <source>
        <dbReference type="SAM" id="MobiDB-lite"/>
    </source>
</evidence>
<dbReference type="PANTHER" id="PTHR43777:SF1">
    <property type="entry name" value="MOLYBDENUM COFACTOR CYTIDYLYLTRANSFERASE"/>
    <property type="match status" value="1"/>
</dbReference>
<gene>
    <name evidence="3" type="ORF">GCM10023225_35600</name>
</gene>
<dbReference type="Gene3D" id="3.90.550.10">
    <property type="entry name" value="Spore Coat Polysaccharide Biosynthesis Protein SpsA, Chain A"/>
    <property type="match status" value="1"/>
</dbReference>
<dbReference type="Pfam" id="PF12804">
    <property type="entry name" value="NTP_transf_3"/>
    <property type="match status" value="1"/>
</dbReference>
<name>A0ABP8VJI7_9ACTN</name>
<dbReference type="PANTHER" id="PTHR43777">
    <property type="entry name" value="MOLYBDENUM COFACTOR CYTIDYLYLTRANSFERASE"/>
    <property type="match status" value="1"/>
</dbReference>
<feature type="region of interest" description="Disordered" evidence="1">
    <location>
        <begin position="179"/>
        <end position="215"/>
    </location>
</feature>
<protein>
    <submittedName>
        <fullName evidence="3">Nucleotidyltransferase family protein</fullName>
    </submittedName>
</protein>
<accession>A0ABP8VJI7</accession>
<dbReference type="InterPro" id="IPR029044">
    <property type="entry name" value="Nucleotide-diphossugar_trans"/>
</dbReference>
<proteinExistence type="predicted"/>
<organism evidence="3 4">
    <name type="scientific">Kineococcus glutinatus</name>
    <dbReference type="NCBI Taxonomy" id="1070872"/>
    <lineage>
        <taxon>Bacteria</taxon>
        <taxon>Bacillati</taxon>
        <taxon>Actinomycetota</taxon>
        <taxon>Actinomycetes</taxon>
        <taxon>Kineosporiales</taxon>
        <taxon>Kineosporiaceae</taxon>
        <taxon>Kineococcus</taxon>
    </lineage>
</organism>